<feature type="domain" description="Lysidine-tRNA(Ile) synthetase C-terminal" evidence="9">
    <location>
        <begin position="370"/>
        <end position="424"/>
    </location>
</feature>
<evidence type="ECO:0000256" key="2">
    <source>
        <dbReference type="ARBA" id="ARBA00022490"/>
    </source>
</evidence>
<evidence type="ECO:0000313" key="12">
    <source>
        <dbReference type="Proteomes" id="UP000215738"/>
    </source>
</evidence>
<keyword evidence="3 8" id="KW-0436">Ligase</keyword>
<dbReference type="HAMAP" id="MF_01161">
    <property type="entry name" value="tRNA_Ile_lys_synt"/>
    <property type="match status" value="1"/>
</dbReference>
<keyword evidence="5 8" id="KW-0547">Nucleotide-binding</keyword>
<reference evidence="10 12" key="1">
    <citation type="submission" date="2017-07" db="EMBL/GenBank/DDBJ databases">
        <title>Virulence factors identified in Actinobacillus seminis.</title>
        <authorList>
            <person name="Negrete-Abascal E."/>
            <person name="Vaca-Pacheco S."/>
            <person name="Montes-Garcia F."/>
            <person name="Leyto-Gil A.M."/>
            <person name="Fragoso-Garcia E."/>
            <person name="Carvente-Garcia R."/>
            <person name="Perez-Agueros S."/>
            <person name="Castelan-Sanchez H.G."/>
            <person name="Garcia-Molina A."/>
            <person name="Villamar T.E."/>
            <person name="Vazquez-Cruz C."/>
        </authorList>
    </citation>
    <scope>NUCLEOTIDE SEQUENCE [LARGE SCALE GENOMIC DNA]</scope>
    <source>
        <strain evidence="10 12">ATCC 15768</strain>
    </source>
</reference>
<dbReference type="PANTHER" id="PTHR43033:SF1">
    <property type="entry name" value="TRNA(ILE)-LYSIDINE SYNTHASE-RELATED"/>
    <property type="match status" value="1"/>
</dbReference>
<dbReference type="Pfam" id="PF09179">
    <property type="entry name" value="TilS"/>
    <property type="match status" value="1"/>
</dbReference>
<dbReference type="Gene3D" id="3.40.50.620">
    <property type="entry name" value="HUPs"/>
    <property type="match status" value="1"/>
</dbReference>
<dbReference type="EMBL" id="NLFK01000001">
    <property type="protein sequence ID" value="OZN25767.1"/>
    <property type="molecule type" value="Genomic_DNA"/>
</dbReference>
<dbReference type="AlphaFoldDB" id="A0A263HGF7"/>
<dbReference type="SUPFAM" id="SSF82829">
    <property type="entry name" value="MesJ substrate recognition domain-like"/>
    <property type="match status" value="1"/>
</dbReference>
<dbReference type="Gene3D" id="1.20.59.20">
    <property type="match status" value="1"/>
</dbReference>
<keyword evidence="4 8" id="KW-0819">tRNA processing</keyword>
<dbReference type="EC" id="6.3.4.19" evidence="8"/>
<dbReference type="EMBL" id="UFSB01000001">
    <property type="protein sequence ID" value="SUU34801.1"/>
    <property type="molecule type" value="Genomic_DNA"/>
</dbReference>
<evidence type="ECO:0000256" key="4">
    <source>
        <dbReference type="ARBA" id="ARBA00022694"/>
    </source>
</evidence>
<evidence type="ECO:0000256" key="8">
    <source>
        <dbReference type="HAMAP-Rule" id="MF_01161"/>
    </source>
</evidence>
<feature type="binding site" evidence="8">
    <location>
        <begin position="26"/>
        <end position="31"/>
    </location>
    <ligand>
        <name>ATP</name>
        <dbReference type="ChEBI" id="CHEBI:30616"/>
    </ligand>
</feature>
<dbReference type="CDD" id="cd01992">
    <property type="entry name" value="TilS_N"/>
    <property type="match status" value="1"/>
</dbReference>
<evidence type="ECO:0000259" key="9">
    <source>
        <dbReference type="SMART" id="SM00977"/>
    </source>
</evidence>
<reference evidence="11 13" key="2">
    <citation type="submission" date="2018-06" db="EMBL/GenBank/DDBJ databases">
        <authorList>
            <consortium name="Pathogen Informatics"/>
            <person name="Doyle S."/>
        </authorList>
    </citation>
    <scope>NUCLEOTIDE SEQUENCE [LARGE SCALE GENOMIC DNA]</scope>
    <source>
        <strain evidence="11 13">NCTC10851</strain>
    </source>
</reference>
<dbReference type="FunCoup" id="A0A263HGF7">
    <property type="interactions" value="301"/>
</dbReference>
<evidence type="ECO:0000256" key="7">
    <source>
        <dbReference type="ARBA" id="ARBA00048539"/>
    </source>
</evidence>
<comment type="domain">
    <text evidence="8">The N-terminal region contains the highly conserved SGGXDS motif, predicted to be a P-loop motif involved in ATP binding.</text>
</comment>
<dbReference type="RefSeq" id="WP_094945399.1">
    <property type="nucleotide sequence ID" value="NZ_NLFK01000001.1"/>
</dbReference>
<evidence type="ECO:0000256" key="1">
    <source>
        <dbReference type="ARBA" id="ARBA00004496"/>
    </source>
</evidence>
<gene>
    <name evidence="8 11" type="primary">tilS</name>
    <name evidence="10" type="ORF">CFY87_00710</name>
    <name evidence="11" type="ORF">NCTC10851_00571</name>
</gene>
<dbReference type="GO" id="GO:0006400">
    <property type="term" value="P:tRNA modification"/>
    <property type="evidence" value="ECO:0007669"/>
    <property type="project" value="UniProtKB-UniRule"/>
</dbReference>
<dbReference type="Pfam" id="PF01171">
    <property type="entry name" value="ATP_bind_3"/>
    <property type="match status" value="1"/>
</dbReference>
<dbReference type="InterPro" id="IPR014729">
    <property type="entry name" value="Rossmann-like_a/b/a_fold"/>
</dbReference>
<dbReference type="SUPFAM" id="SSF56037">
    <property type="entry name" value="PheT/TilS domain"/>
    <property type="match status" value="1"/>
</dbReference>
<evidence type="ECO:0000313" key="10">
    <source>
        <dbReference type="EMBL" id="OZN25767.1"/>
    </source>
</evidence>
<dbReference type="GO" id="GO:0005524">
    <property type="term" value="F:ATP binding"/>
    <property type="evidence" value="ECO:0007669"/>
    <property type="project" value="UniProtKB-UniRule"/>
</dbReference>
<evidence type="ECO:0000256" key="5">
    <source>
        <dbReference type="ARBA" id="ARBA00022741"/>
    </source>
</evidence>
<dbReference type="GO" id="GO:0032267">
    <property type="term" value="F:tRNA(Ile)-lysidine synthase activity"/>
    <property type="evidence" value="ECO:0007669"/>
    <property type="project" value="UniProtKB-EC"/>
</dbReference>
<keyword evidence="12" id="KW-1185">Reference proteome</keyword>
<dbReference type="Proteomes" id="UP000215738">
    <property type="component" value="Unassembled WGS sequence"/>
</dbReference>
<keyword evidence="6 8" id="KW-0067">ATP-binding</keyword>
<dbReference type="InterPro" id="IPR012795">
    <property type="entry name" value="tRNA_Ile_lys_synt_N"/>
</dbReference>
<dbReference type="GO" id="GO:0005737">
    <property type="term" value="C:cytoplasm"/>
    <property type="evidence" value="ECO:0007669"/>
    <property type="project" value="UniProtKB-SubCell"/>
</dbReference>
<evidence type="ECO:0000256" key="3">
    <source>
        <dbReference type="ARBA" id="ARBA00022598"/>
    </source>
</evidence>
<proteinExistence type="inferred from homology"/>
<dbReference type="InterPro" id="IPR015262">
    <property type="entry name" value="tRNA_Ile_lys_synt_subst-bd"/>
</dbReference>
<dbReference type="InParanoid" id="A0A263HGF7"/>
<dbReference type="SMART" id="SM00977">
    <property type="entry name" value="TilS_C"/>
    <property type="match status" value="1"/>
</dbReference>
<dbReference type="OrthoDB" id="9807403at2"/>
<dbReference type="SUPFAM" id="SSF52402">
    <property type="entry name" value="Adenine nucleotide alpha hydrolases-like"/>
    <property type="match status" value="1"/>
</dbReference>
<comment type="subcellular location">
    <subcellularLocation>
        <location evidence="1 8">Cytoplasm</location>
    </subcellularLocation>
</comment>
<dbReference type="NCBIfam" id="TIGR02433">
    <property type="entry name" value="lysidine_TilS_C"/>
    <property type="match status" value="1"/>
</dbReference>
<dbReference type="Proteomes" id="UP000254507">
    <property type="component" value="Unassembled WGS sequence"/>
</dbReference>
<dbReference type="PANTHER" id="PTHR43033">
    <property type="entry name" value="TRNA(ILE)-LYSIDINE SYNTHASE-RELATED"/>
    <property type="match status" value="1"/>
</dbReference>
<dbReference type="InterPro" id="IPR011063">
    <property type="entry name" value="TilS/TtcA_N"/>
</dbReference>
<evidence type="ECO:0000313" key="11">
    <source>
        <dbReference type="EMBL" id="SUU34801.1"/>
    </source>
</evidence>
<keyword evidence="2 8" id="KW-0963">Cytoplasm</keyword>
<accession>A0A263HGF7</accession>
<comment type="similarity">
    <text evidence="8">Belongs to the tRNA(Ile)-lysidine synthase family.</text>
</comment>
<comment type="catalytic activity">
    <reaction evidence="7 8">
        <text>cytidine(34) in tRNA(Ile2) + L-lysine + ATP = lysidine(34) in tRNA(Ile2) + AMP + diphosphate + H(+)</text>
        <dbReference type="Rhea" id="RHEA:43744"/>
        <dbReference type="Rhea" id="RHEA-COMP:10625"/>
        <dbReference type="Rhea" id="RHEA-COMP:10670"/>
        <dbReference type="ChEBI" id="CHEBI:15378"/>
        <dbReference type="ChEBI" id="CHEBI:30616"/>
        <dbReference type="ChEBI" id="CHEBI:32551"/>
        <dbReference type="ChEBI" id="CHEBI:33019"/>
        <dbReference type="ChEBI" id="CHEBI:82748"/>
        <dbReference type="ChEBI" id="CHEBI:83665"/>
        <dbReference type="ChEBI" id="CHEBI:456215"/>
        <dbReference type="EC" id="6.3.4.19"/>
    </reaction>
</comment>
<name>A0A263HGF7_9PAST</name>
<evidence type="ECO:0000256" key="6">
    <source>
        <dbReference type="ARBA" id="ARBA00022840"/>
    </source>
</evidence>
<dbReference type="NCBIfam" id="TIGR02432">
    <property type="entry name" value="lysidine_TilS_N"/>
    <property type="match status" value="1"/>
</dbReference>
<evidence type="ECO:0000313" key="13">
    <source>
        <dbReference type="Proteomes" id="UP000254507"/>
    </source>
</evidence>
<dbReference type="InterPro" id="IPR012796">
    <property type="entry name" value="Lysidine-tRNA-synth_C"/>
</dbReference>
<dbReference type="InterPro" id="IPR012094">
    <property type="entry name" value="tRNA_Ile_lys_synt"/>
</dbReference>
<comment type="function">
    <text evidence="8">Ligates lysine onto the cytidine present at position 34 of the AUA codon-specific tRNA(Ile) that contains the anticodon CAU, in an ATP-dependent manner. Cytidine is converted to lysidine, thus changing the amino acid specificity of the tRNA from methionine to isoleucine.</text>
</comment>
<sequence>MDIFAKFEHIVNQHQPTQTHFLVGFSGGLDSTALLSLLTKFCQKRPHFSLSAIHIHHGLRPNADHWATHCQHLCRQLSVPLIVEKVQVDRRLGIEAGAREARYQAIRRYISADHILTTAHHQQDQTETFFLALKRGSGVQGLSAMPLQSAVFSVPIFRPLLHFTRAELEEYVHSENLPWIEDESNQDNRYDRNFLRHKILPLLRQRWAHFDQAVQRSAQHCLEQQQLLNELLAQELQKYQKNNRTFDISQFAHFSVPKQKALLRLWLANCHLPMPSSKQLAQIIQDVIFAQADRYPEFKLTDKLIRRYRQHLHITPIYQDVSPLMLPVILNQPIDLPDNLGKFIIKAQPNEWIAQWQDHMMLLPPTQKPIHLAFHYSGTVRHHGIHQDIKKLWQQHNIPYWLRQRTPLIFYGDQLQCAMGVFRIQQ</sequence>
<organism evidence="11 13">
    <name type="scientific">Actinobacillus seminis</name>
    <dbReference type="NCBI Taxonomy" id="722"/>
    <lineage>
        <taxon>Bacteria</taxon>
        <taxon>Pseudomonadati</taxon>
        <taxon>Pseudomonadota</taxon>
        <taxon>Gammaproteobacteria</taxon>
        <taxon>Pasteurellales</taxon>
        <taxon>Pasteurellaceae</taxon>
        <taxon>Actinobacillus</taxon>
    </lineage>
</organism>
<dbReference type="Pfam" id="PF11734">
    <property type="entry name" value="TilS_C"/>
    <property type="match status" value="1"/>
</dbReference>
<protein>
    <recommendedName>
        <fullName evidence="8">tRNA(Ile)-lysidine synthase</fullName>
        <ecNumber evidence="8">6.3.4.19</ecNumber>
    </recommendedName>
    <alternativeName>
        <fullName evidence="8">tRNA(Ile)-2-lysyl-cytidine synthase</fullName>
    </alternativeName>
    <alternativeName>
        <fullName evidence="8">tRNA(Ile)-lysidine synthetase</fullName>
    </alternativeName>
</protein>